<evidence type="ECO:0000313" key="1">
    <source>
        <dbReference type="EMBL" id="KAG8092719.1"/>
    </source>
</evidence>
<dbReference type="Proteomes" id="UP000729402">
    <property type="component" value="Unassembled WGS sequence"/>
</dbReference>
<proteinExistence type="predicted"/>
<accession>A0A8J5WRB0</accession>
<comment type="caution">
    <text evidence="1">The sequence shown here is derived from an EMBL/GenBank/DDBJ whole genome shotgun (WGS) entry which is preliminary data.</text>
</comment>
<name>A0A8J5WRB0_ZIZPA</name>
<evidence type="ECO:0000313" key="2">
    <source>
        <dbReference type="Proteomes" id="UP000729402"/>
    </source>
</evidence>
<reference evidence="1" key="2">
    <citation type="submission" date="2021-02" db="EMBL/GenBank/DDBJ databases">
        <authorList>
            <person name="Kimball J.A."/>
            <person name="Haas M.W."/>
            <person name="Macchietto M."/>
            <person name="Kono T."/>
            <person name="Duquette J."/>
            <person name="Shao M."/>
        </authorList>
    </citation>
    <scope>NUCLEOTIDE SEQUENCE</scope>
    <source>
        <tissue evidence="1">Fresh leaf tissue</tissue>
    </source>
</reference>
<reference evidence="1" key="1">
    <citation type="journal article" date="2021" name="bioRxiv">
        <title>Whole Genome Assembly and Annotation of Northern Wild Rice, Zizania palustris L., Supports a Whole Genome Duplication in the Zizania Genus.</title>
        <authorList>
            <person name="Haas M."/>
            <person name="Kono T."/>
            <person name="Macchietto M."/>
            <person name="Millas R."/>
            <person name="McGilp L."/>
            <person name="Shao M."/>
            <person name="Duquette J."/>
            <person name="Hirsch C.N."/>
            <person name="Kimball J."/>
        </authorList>
    </citation>
    <scope>NUCLEOTIDE SEQUENCE</scope>
    <source>
        <tissue evidence="1">Fresh leaf tissue</tissue>
    </source>
</reference>
<organism evidence="1 2">
    <name type="scientific">Zizania palustris</name>
    <name type="common">Northern wild rice</name>
    <dbReference type="NCBI Taxonomy" id="103762"/>
    <lineage>
        <taxon>Eukaryota</taxon>
        <taxon>Viridiplantae</taxon>
        <taxon>Streptophyta</taxon>
        <taxon>Embryophyta</taxon>
        <taxon>Tracheophyta</taxon>
        <taxon>Spermatophyta</taxon>
        <taxon>Magnoliopsida</taxon>
        <taxon>Liliopsida</taxon>
        <taxon>Poales</taxon>
        <taxon>Poaceae</taxon>
        <taxon>BOP clade</taxon>
        <taxon>Oryzoideae</taxon>
        <taxon>Oryzeae</taxon>
        <taxon>Zizaniinae</taxon>
        <taxon>Zizania</taxon>
    </lineage>
</organism>
<dbReference type="EMBL" id="JAAALK010000080">
    <property type="protein sequence ID" value="KAG8092719.1"/>
    <property type="molecule type" value="Genomic_DNA"/>
</dbReference>
<keyword evidence="2" id="KW-1185">Reference proteome</keyword>
<gene>
    <name evidence="1" type="ORF">GUJ93_ZPchr0012g21468</name>
</gene>
<sequence length="146" mass="14340">MEARGRSPRTVLVEVEGVGHSSHGASVKSGWQSRGSAAPAGWCCCDDGGSGGRGGEVAEIADSSPSDVVVDAEALGESAAGWAVVLPCWRFSWTRAAAGAAAIEVDGGELGVDGGVVVEGAGKVSALPAEARGVLGGTDAHALVLT</sequence>
<protein>
    <submittedName>
        <fullName evidence="1">Uncharacterized protein</fullName>
    </submittedName>
</protein>
<dbReference type="AlphaFoldDB" id="A0A8J5WRB0"/>